<dbReference type="GO" id="GO:0016042">
    <property type="term" value="P:lipid catabolic process"/>
    <property type="evidence" value="ECO:0007669"/>
    <property type="project" value="UniProtKB-UniRule"/>
</dbReference>
<feature type="short sequence motif" description="GXSXG" evidence="5">
    <location>
        <begin position="36"/>
        <end position="40"/>
    </location>
</feature>
<evidence type="ECO:0000256" key="4">
    <source>
        <dbReference type="ARBA" id="ARBA00023098"/>
    </source>
</evidence>
<dbReference type="InterPro" id="IPR050301">
    <property type="entry name" value="NTE"/>
</dbReference>
<dbReference type="GO" id="GO:0046470">
    <property type="term" value="P:phosphatidylcholine metabolic process"/>
    <property type="evidence" value="ECO:0007669"/>
    <property type="project" value="InterPro"/>
</dbReference>
<protein>
    <recommendedName>
        <fullName evidence="6">PNPLA domain-containing protein</fullName>
    </recommendedName>
</protein>
<gene>
    <name evidence="7" type="ORF">GLIP_2138</name>
</gene>
<keyword evidence="8" id="KW-1185">Reference proteome</keyword>
<feature type="active site" description="Nucleophile" evidence="5">
    <location>
        <position position="38"/>
    </location>
</feature>
<dbReference type="RefSeq" id="WP_008844582.1">
    <property type="nucleotide sequence ID" value="NZ_BAEN01000041.1"/>
</dbReference>
<evidence type="ECO:0000256" key="2">
    <source>
        <dbReference type="ARBA" id="ARBA00022801"/>
    </source>
</evidence>
<dbReference type="InterPro" id="IPR001423">
    <property type="entry name" value="LysoPLipase_patatin_CS"/>
</dbReference>
<dbReference type="eggNOG" id="COG1752">
    <property type="taxonomic scope" value="Bacteria"/>
</dbReference>
<comment type="similarity">
    <text evidence="1">Belongs to the NTE family.</text>
</comment>
<dbReference type="PANTHER" id="PTHR14226:SF76">
    <property type="entry name" value="NTE FAMILY PROTEIN RSSA"/>
    <property type="match status" value="1"/>
</dbReference>
<dbReference type="PROSITE" id="PS51635">
    <property type="entry name" value="PNPLA"/>
    <property type="match status" value="1"/>
</dbReference>
<name>K6XSW0_9ALTE</name>
<evidence type="ECO:0000259" key="6">
    <source>
        <dbReference type="PROSITE" id="PS51635"/>
    </source>
</evidence>
<accession>K6XSW0</accession>
<evidence type="ECO:0000256" key="3">
    <source>
        <dbReference type="ARBA" id="ARBA00022963"/>
    </source>
</evidence>
<feature type="domain" description="PNPLA" evidence="6">
    <location>
        <begin position="5"/>
        <end position="165"/>
    </location>
</feature>
<keyword evidence="2 5" id="KW-0378">Hydrolase</keyword>
<dbReference type="SUPFAM" id="SSF52151">
    <property type="entry name" value="FabD/lysophospholipase-like"/>
    <property type="match status" value="1"/>
</dbReference>
<dbReference type="InterPro" id="IPR016035">
    <property type="entry name" value="Acyl_Trfase/lysoPLipase"/>
</dbReference>
<organism evidence="7 8">
    <name type="scientific">Aliiglaciecola lipolytica E3</name>
    <dbReference type="NCBI Taxonomy" id="1127673"/>
    <lineage>
        <taxon>Bacteria</taxon>
        <taxon>Pseudomonadati</taxon>
        <taxon>Pseudomonadota</taxon>
        <taxon>Gammaproteobacteria</taxon>
        <taxon>Alteromonadales</taxon>
        <taxon>Alteromonadaceae</taxon>
        <taxon>Aliiglaciecola</taxon>
    </lineage>
</organism>
<feature type="short sequence motif" description="DGA/G" evidence="5">
    <location>
        <begin position="152"/>
        <end position="154"/>
    </location>
</feature>
<reference evidence="7 8" key="1">
    <citation type="journal article" date="2017" name="Antonie Van Leeuwenhoek">
        <title>Rhizobium rhizosphaerae sp. nov., a novel species isolated from rice rhizosphere.</title>
        <authorList>
            <person name="Zhao J.J."/>
            <person name="Zhang J."/>
            <person name="Zhang R.J."/>
            <person name="Zhang C.W."/>
            <person name="Yin H.Q."/>
            <person name="Zhang X.X."/>
        </authorList>
    </citation>
    <scope>NUCLEOTIDE SEQUENCE [LARGE SCALE GENOMIC DNA]</scope>
    <source>
        <strain evidence="7 8">E3</strain>
    </source>
</reference>
<dbReference type="AlphaFoldDB" id="K6XSW0"/>
<evidence type="ECO:0000256" key="1">
    <source>
        <dbReference type="ARBA" id="ARBA00006636"/>
    </source>
</evidence>
<dbReference type="InterPro" id="IPR002641">
    <property type="entry name" value="PNPLA_dom"/>
</dbReference>
<dbReference type="PANTHER" id="PTHR14226">
    <property type="entry name" value="NEUROPATHY TARGET ESTERASE/SWISS CHEESE D.MELANOGASTER"/>
    <property type="match status" value="1"/>
</dbReference>
<dbReference type="GO" id="GO:0004622">
    <property type="term" value="F:phosphatidylcholine lysophospholipase activity"/>
    <property type="evidence" value="ECO:0007669"/>
    <property type="project" value="InterPro"/>
</dbReference>
<evidence type="ECO:0000313" key="8">
    <source>
        <dbReference type="Proteomes" id="UP000006334"/>
    </source>
</evidence>
<dbReference type="PROSITE" id="PS01237">
    <property type="entry name" value="UPF0028"/>
    <property type="match status" value="1"/>
</dbReference>
<feature type="active site" description="Proton acceptor" evidence="5">
    <location>
        <position position="152"/>
    </location>
</feature>
<dbReference type="Proteomes" id="UP000006334">
    <property type="component" value="Unassembled WGS sequence"/>
</dbReference>
<dbReference type="OrthoDB" id="5290098at2"/>
<proteinExistence type="inferred from homology"/>
<keyword evidence="4 5" id="KW-0443">Lipid metabolism</keyword>
<dbReference type="Gene3D" id="3.40.1090.10">
    <property type="entry name" value="Cytosolic phospholipase A2 catalytic domain"/>
    <property type="match status" value="2"/>
</dbReference>
<keyword evidence="3 5" id="KW-0442">Lipid degradation</keyword>
<comment type="caution">
    <text evidence="7">The sequence shown here is derived from an EMBL/GenBank/DDBJ whole genome shotgun (WGS) entry which is preliminary data.</text>
</comment>
<dbReference type="EMBL" id="BAEN01000041">
    <property type="protein sequence ID" value="GAC14766.1"/>
    <property type="molecule type" value="Genomic_DNA"/>
</dbReference>
<evidence type="ECO:0000256" key="5">
    <source>
        <dbReference type="PROSITE-ProRule" id="PRU01161"/>
    </source>
</evidence>
<evidence type="ECO:0000313" key="7">
    <source>
        <dbReference type="EMBL" id="GAC14766.1"/>
    </source>
</evidence>
<dbReference type="Pfam" id="PF01734">
    <property type="entry name" value="Patatin"/>
    <property type="match status" value="1"/>
</dbReference>
<sequence length="357" mass="39040">MKIGLALGSGAARGWAHIGIIQALEELGIKIDVVAGCSIGAYVGAAYASNKLDPLAVWASSLTEWQVLGLMGVGFRKGGLASGIKVFKALEDNFCEKDFEHLSKSFGAVATDLYSGKEVSFTQGPIAEAVRASCAIPALFPPIAHNGRWLVDGAVVNPVPVNLCRQLGADFVFAVNLSADFRPEVQASSQMEHENNQKRTNEFFNKSQSFMQRIFSGRFKKDDIEQSELESLEDIDNLETPANEIPNESANSSENVDESMTKIEEIVEQAVVEKEINHVKLTDSTPSMLGVMSSSLDILQARVTRSRLAGDPPDILIEPQLRDFGIMEFHRAAELIEEGRQSVNRVAAQIKYQLRLD</sequence>
<dbReference type="STRING" id="1127673.GLIP_2138"/>
<comment type="caution">
    <text evidence="5">Lacks conserved residue(s) required for the propagation of feature annotation.</text>
</comment>